<gene>
    <name evidence="3" type="ORF">N0B48_01320</name>
</gene>
<evidence type="ECO:0000256" key="1">
    <source>
        <dbReference type="ARBA" id="ARBA00022729"/>
    </source>
</evidence>
<name>A0ABT2INX4_9FLAO</name>
<dbReference type="InterPro" id="IPR026444">
    <property type="entry name" value="Secre_tail"/>
</dbReference>
<dbReference type="EMBL" id="JAOAMU010000001">
    <property type="protein sequence ID" value="MCT2560520.1"/>
    <property type="molecule type" value="Genomic_DNA"/>
</dbReference>
<evidence type="ECO:0000313" key="3">
    <source>
        <dbReference type="EMBL" id="MCT2560520.1"/>
    </source>
</evidence>
<evidence type="ECO:0000259" key="2">
    <source>
        <dbReference type="Pfam" id="PF18962"/>
    </source>
</evidence>
<accession>A0ABT2INX4</accession>
<feature type="domain" description="Secretion system C-terminal sorting" evidence="2">
    <location>
        <begin position="232"/>
        <end position="308"/>
    </location>
</feature>
<keyword evidence="1" id="KW-0732">Signal</keyword>
<reference evidence="3 4" key="1">
    <citation type="submission" date="2022-09" db="EMBL/GenBank/DDBJ databases">
        <title>Chryseobacterium oleae sp.nov., isolated from the inter-root soil of Pyrola calliantha H. Andr. in Tibet.</title>
        <authorList>
            <person name="Li Z."/>
        </authorList>
    </citation>
    <scope>NUCLEOTIDE SEQUENCE [LARGE SCALE GENOMIC DNA]</scope>
    <source>
        <strain evidence="4">pc1-10</strain>
    </source>
</reference>
<dbReference type="NCBIfam" id="TIGR04183">
    <property type="entry name" value="Por_Secre_tail"/>
    <property type="match status" value="1"/>
</dbReference>
<organism evidence="3 4">
    <name type="scientific">Chryseobacterium herbae</name>
    <dbReference type="NCBI Taxonomy" id="2976476"/>
    <lineage>
        <taxon>Bacteria</taxon>
        <taxon>Pseudomonadati</taxon>
        <taxon>Bacteroidota</taxon>
        <taxon>Flavobacteriia</taxon>
        <taxon>Flavobacteriales</taxon>
        <taxon>Weeksellaceae</taxon>
        <taxon>Chryseobacterium group</taxon>
        <taxon>Chryseobacterium</taxon>
    </lineage>
</organism>
<comment type="caution">
    <text evidence="3">The sequence shown here is derived from an EMBL/GenBank/DDBJ whole genome shotgun (WGS) entry which is preliminary data.</text>
</comment>
<protein>
    <submittedName>
        <fullName evidence="3">T9SS type A sorting domain-containing protein</fullName>
    </submittedName>
</protein>
<evidence type="ECO:0000313" key="4">
    <source>
        <dbReference type="Proteomes" id="UP001525566"/>
    </source>
</evidence>
<keyword evidence="4" id="KW-1185">Reference proteome</keyword>
<sequence>MKTKEYEFIKKHSVLLDSTAENERSDLFTDVKQRCFKKIPLFLLCSTIISLSSPHFRAQTKISESVHEKPYPANEIISLYGKERNDLSANIQRKFTNATPIELYSKEIKEVLTGQDYFPADVFLNEDYKTNVKAPSGHNTQARHYDGCDVIFDGQMHKGLTVHEIIDQYTLKNKITESDYHYDNIYYIFRDATGNTLATVYYIDRTVGFLKSEYKVVSTGRSLITFPLLVAPNPAKHMINITYQVEKDSQASLQIVDMNGRTADTVFSDKQIKSGKYTIQHNINLPAGNYLIQFNAQGQASVTRKIIVQ</sequence>
<dbReference type="RefSeq" id="WP_259835999.1">
    <property type="nucleotide sequence ID" value="NZ_JAOAMU010000001.1"/>
</dbReference>
<proteinExistence type="predicted"/>
<dbReference type="Pfam" id="PF18962">
    <property type="entry name" value="Por_Secre_tail"/>
    <property type="match status" value="1"/>
</dbReference>
<dbReference type="Proteomes" id="UP001525566">
    <property type="component" value="Unassembled WGS sequence"/>
</dbReference>